<comment type="caution">
    <text evidence="1">The sequence shown here is derived from an EMBL/GenBank/DDBJ whole genome shotgun (WGS) entry which is preliminary data.</text>
</comment>
<accession>A0A6L2NHS8</accession>
<name>A0A6L2NHS8_TANCI</name>
<dbReference type="AlphaFoldDB" id="A0A6L2NHS8"/>
<proteinExistence type="predicted"/>
<dbReference type="EMBL" id="BKCJ010009139">
    <property type="protein sequence ID" value="GEU85590.1"/>
    <property type="molecule type" value="Genomic_DNA"/>
</dbReference>
<organism evidence="1">
    <name type="scientific">Tanacetum cinerariifolium</name>
    <name type="common">Dalmatian daisy</name>
    <name type="synonym">Chrysanthemum cinerariifolium</name>
    <dbReference type="NCBI Taxonomy" id="118510"/>
    <lineage>
        <taxon>Eukaryota</taxon>
        <taxon>Viridiplantae</taxon>
        <taxon>Streptophyta</taxon>
        <taxon>Embryophyta</taxon>
        <taxon>Tracheophyta</taxon>
        <taxon>Spermatophyta</taxon>
        <taxon>Magnoliopsida</taxon>
        <taxon>eudicotyledons</taxon>
        <taxon>Gunneridae</taxon>
        <taxon>Pentapetalae</taxon>
        <taxon>asterids</taxon>
        <taxon>campanulids</taxon>
        <taxon>Asterales</taxon>
        <taxon>Asteraceae</taxon>
        <taxon>Asteroideae</taxon>
        <taxon>Anthemideae</taxon>
        <taxon>Anthemidinae</taxon>
        <taxon>Tanacetum</taxon>
    </lineage>
</organism>
<reference evidence="1" key="1">
    <citation type="journal article" date="2019" name="Sci. Rep.">
        <title>Draft genome of Tanacetum cinerariifolium, the natural source of mosquito coil.</title>
        <authorList>
            <person name="Yamashiro T."/>
            <person name="Shiraishi A."/>
            <person name="Satake H."/>
            <person name="Nakayama K."/>
        </authorList>
    </citation>
    <scope>NUCLEOTIDE SEQUENCE</scope>
</reference>
<gene>
    <name evidence="1" type="ORF">Tci_057568</name>
</gene>
<protein>
    <submittedName>
        <fullName evidence="1">Uncharacterized protein</fullName>
    </submittedName>
</protein>
<evidence type="ECO:0000313" key="1">
    <source>
        <dbReference type="EMBL" id="GEU85590.1"/>
    </source>
</evidence>
<sequence length="76" mass="8511">MKADVHLFNHSEFFPPLATNWRQIGEMGSGIELLILKELVEKLNFLGLAEFTIDDPAVVVTVKPATKQTMKNIANE</sequence>